<dbReference type="Pfam" id="PF04140">
    <property type="entry name" value="ICMT"/>
    <property type="match status" value="1"/>
</dbReference>
<evidence type="ECO:0000256" key="5">
    <source>
        <dbReference type="SAM" id="Phobius"/>
    </source>
</evidence>
<keyword evidence="3 5" id="KW-1133">Transmembrane helix</keyword>
<dbReference type="PANTHER" id="PTHR43847">
    <property type="entry name" value="BLL3993 PROTEIN"/>
    <property type="match status" value="1"/>
</dbReference>
<evidence type="ECO:0000256" key="3">
    <source>
        <dbReference type="ARBA" id="ARBA00022989"/>
    </source>
</evidence>
<proteinExistence type="predicted"/>
<evidence type="ECO:0000313" key="7">
    <source>
        <dbReference type="Proteomes" id="UP001181622"/>
    </source>
</evidence>
<name>A0ABU1DIA0_9HYPH</name>
<keyword evidence="4 5" id="KW-0472">Membrane</keyword>
<reference evidence="6" key="1">
    <citation type="submission" date="2020-10" db="EMBL/GenBank/DDBJ databases">
        <authorList>
            <person name="Abbas A."/>
            <person name="Razzaq R."/>
            <person name="Waqas M."/>
            <person name="Abbas N."/>
            <person name="Nielsen T.K."/>
            <person name="Hansen L.H."/>
            <person name="Hussain S."/>
            <person name="Shahid M."/>
        </authorList>
    </citation>
    <scope>NUCLEOTIDE SEQUENCE</scope>
    <source>
        <strain evidence="6">S14</strain>
    </source>
</reference>
<keyword evidence="2 5" id="KW-0812">Transmembrane</keyword>
<evidence type="ECO:0000313" key="6">
    <source>
        <dbReference type="EMBL" id="MDR4307853.1"/>
    </source>
</evidence>
<dbReference type="EMBL" id="JADBEO010000034">
    <property type="protein sequence ID" value="MDR4307853.1"/>
    <property type="molecule type" value="Genomic_DNA"/>
</dbReference>
<feature type="transmembrane region" description="Helical" evidence="5">
    <location>
        <begin position="139"/>
        <end position="164"/>
    </location>
</feature>
<dbReference type="InterPro" id="IPR052527">
    <property type="entry name" value="Metal_cation-efflux_comp"/>
</dbReference>
<evidence type="ECO:0000256" key="4">
    <source>
        <dbReference type="ARBA" id="ARBA00023136"/>
    </source>
</evidence>
<sequence length="181" mass="19759">MPLFLAVNRGAALLLFAVAAVLFRLATLAVSIRNEKRLKGAGAVELGAANSRLLAVAHTAFYLAAIAEGSLRGAAFDWISAAGLAIYAFGMISLLLVLRALGPQWTVKLILSLEHRLVSGGIYRYARHPNYVLNILPELIGFALAMHGFVTLLAGLPFYCVLLWRRVRQEEDAMKEKFSAY</sequence>
<evidence type="ECO:0000256" key="1">
    <source>
        <dbReference type="ARBA" id="ARBA00004141"/>
    </source>
</evidence>
<evidence type="ECO:0000256" key="2">
    <source>
        <dbReference type="ARBA" id="ARBA00022692"/>
    </source>
</evidence>
<comment type="subcellular location">
    <subcellularLocation>
        <location evidence="1">Membrane</location>
        <topology evidence="1">Multi-pass membrane protein</topology>
    </subcellularLocation>
</comment>
<dbReference type="PANTHER" id="PTHR43847:SF1">
    <property type="entry name" value="BLL3993 PROTEIN"/>
    <property type="match status" value="1"/>
</dbReference>
<dbReference type="InterPro" id="IPR007269">
    <property type="entry name" value="ICMT_MeTrfase"/>
</dbReference>
<feature type="transmembrane region" description="Helical" evidence="5">
    <location>
        <begin position="78"/>
        <end position="101"/>
    </location>
</feature>
<gene>
    <name evidence="6" type="ORF">IHQ68_14610</name>
</gene>
<dbReference type="Gene3D" id="1.20.120.1630">
    <property type="match status" value="1"/>
</dbReference>
<accession>A0ABU1DIA0</accession>
<dbReference type="Proteomes" id="UP001181622">
    <property type="component" value="Unassembled WGS sequence"/>
</dbReference>
<protein>
    <submittedName>
        <fullName evidence="6">DUF1295 domain-containing protein</fullName>
    </submittedName>
</protein>
<organism evidence="6 7">
    <name type="scientific">Chelatococcus sambhunathii</name>
    <dbReference type="NCBI Taxonomy" id="363953"/>
    <lineage>
        <taxon>Bacteria</taxon>
        <taxon>Pseudomonadati</taxon>
        <taxon>Pseudomonadota</taxon>
        <taxon>Alphaproteobacteria</taxon>
        <taxon>Hyphomicrobiales</taxon>
        <taxon>Chelatococcaceae</taxon>
        <taxon>Chelatococcus</taxon>
    </lineage>
</organism>
<keyword evidence="7" id="KW-1185">Reference proteome</keyword>
<comment type="caution">
    <text evidence="6">The sequence shown here is derived from an EMBL/GenBank/DDBJ whole genome shotgun (WGS) entry which is preliminary data.</text>
</comment>